<dbReference type="AlphaFoldDB" id="A0A2P5CS63"/>
<keyword evidence="2" id="KW-1185">Reference proteome</keyword>
<gene>
    <name evidence="1" type="ORF">PanWU01x14_128570</name>
</gene>
<evidence type="ECO:0000313" key="2">
    <source>
        <dbReference type="Proteomes" id="UP000237105"/>
    </source>
</evidence>
<organism evidence="1 2">
    <name type="scientific">Parasponia andersonii</name>
    <name type="common">Sponia andersonii</name>
    <dbReference type="NCBI Taxonomy" id="3476"/>
    <lineage>
        <taxon>Eukaryota</taxon>
        <taxon>Viridiplantae</taxon>
        <taxon>Streptophyta</taxon>
        <taxon>Embryophyta</taxon>
        <taxon>Tracheophyta</taxon>
        <taxon>Spermatophyta</taxon>
        <taxon>Magnoliopsida</taxon>
        <taxon>eudicotyledons</taxon>
        <taxon>Gunneridae</taxon>
        <taxon>Pentapetalae</taxon>
        <taxon>rosids</taxon>
        <taxon>fabids</taxon>
        <taxon>Rosales</taxon>
        <taxon>Cannabaceae</taxon>
        <taxon>Parasponia</taxon>
    </lineage>
</organism>
<feature type="non-terminal residue" evidence="1">
    <location>
        <position position="73"/>
    </location>
</feature>
<comment type="caution">
    <text evidence="1">The sequence shown here is derived from an EMBL/GenBank/DDBJ whole genome shotgun (WGS) entry which is preliminary data.</text>
</comment>
<dbReference type="Proteomes" id="UP000237105">
    <property type="component" value="Unassembled WGS sequence"/>
</dbReference>
<protein>
    <submittedName>
        <fullName evidence="1">Uncharacterized protein</fullName>
    </submittedName>
</protein>
<name>A0A2P5CS63_PARAD</name>
<dbReference type="EMBL" id="JXTB01000100">
    <property type="protein sequence ID" value="PON63880.1"/>
    <property type="molecule type" value="Genomic_DNA"/>
</dbReference>
<sequence>MDEILPELDEKQTSILYLGCVTNEADGTSSKPVLTKPLIKNEITTNTTSLIVDIDRSGFTFGSNQAPRPSLGL</sequence>
<evidence type="ECO:0000313" key="1">
    <source>
        <dbReference type="EMBL" id="PON63880.1"/>
    </source>
</evidence>
<reference evidence="2" key="1">
    <citation type="submission" date="2016-06" db="EMBL/GenBank/DDBJ databases">
        <title>Parallel loss of symbiosis genes in relatives of nitrogen-fixing non-legume Parasponia.</title>
        <authorList>
            <person name="Van Velzen R."/>
            <person name="Holmer R."/>
            <person name="Bu F."/>
            <person name="Rutten L."/>
            <person name="Van Zeijl A."/>
            <person name="Liu W."/>
            <person name="Santuari L."/>
            <person name="Cao Q."/>
            <person name="Sharma T."/>
            <person name="Shen D."/>
            <person name="Roswanjaya Y."/>
            <person name="Wardhani T."/>
            <person name="Kalhor M.S."/>
            <person name="Jansen J."/>
            <person name="Van den Hoogen J."/>
            <person name="Gungor B."/>
            <person name="Hartog M."/>
            <person name="Hontelez J."/>
            <person name="Verver J."/>
            <person name="Yang W.-C."/>
            <person name="Schijlen E."/>
            <person name="Repin R."/>
            <person name="Schilthuizen M."/>
            <person name="Schranz E."/>
            <person name="Heidstra R."/>
            <person name="Miyata K."/>
            <person name="Fedorova E."/>
            <person name="Kohlen W."/>
            <person name="Bisseling T."/>
            <person name="Smit S."/>
            <person name="Geurts R."/>
        </authorList>
    </citation>
    <scope>NUCLEOTIDE SEQUENCE [LARGE SCALE GENOMIC DNA]</scope>
    <source>
        <strain evidence="2">cv. WU1-14</strain>
    </source>
</reference>
<accession>A0A2P5CS63</accession>
<proteinExistence type="predicted"/>
<dbReference type="OrthoDB" id="10300908at2759"/>